<name>A0A6G0MDF2_9STRA</name>
<gene>
    <name evidence="3" type="ORF">PF004_g29931</name>
</gene>
<keyword evidence="2" id="KW-0732">Signal</keyword>
<feature type="compositionally biased region" description="Basic and acidic residues" evidence="1">
    <location>
        <begin position="45"/>
        <end position="61"/>
    </location>
</feature>
<protein>
    <recommendedName>
        <fullName evidence="5">PiggyBac transposable element-derived protein domain-containing protein</fullName>
    </recommendedName>
</protein>
<evidence type="ECO:0008006" key="5">
    <source>
        <dbReference type="Google" id="ProtNLM"/>
    </source>
</evidence>
<evidence type="ECO:0000256" key="2">
    <source>
        <dbReference type="SAM" id="SignalP"/>
    </source>
</evidence>
<evidence type="ECO:0000313" key="4">
    <source>
        <dbReference type="Proteomes" id="UP000476176"/>
    </source>
</evidence>
<evidence type="ECO:0000256" key="1">
    <source>
        <dbReference type="SAM" id="MobiDB-lite"/>
    </source>
</evidence>
<reference evidence="3 4" key="1">
    <citation type="submission" date="2018-09" db="EMBL/GenBank/DDBJ databases">
        <title>Genomic investigation of the strawberry pathogen Phytophthora fragariae indicates pathogenicity is determined by transcriptional variation in three key races.</title>
        <authorList>
            <person name="Adams T.M."/>
            <person name="Armitage A.D."/>
            <person name="Sobczyk M.K."/>
            <person name="Bates H.J."/>
            <person name="Dunwell J.M."/>
            <person name="Nellist C.F."/>
            <person name="Harrison R.J."/>
        </authorList>
    </citation>
    <scope>NUCLEOTIDE SEQUENCE [LARGE SCALE GENOMIC DNA]</scope>
    <source>
        <strain evidence="3 4">BC-23</strain>
    </source>
</reference>
<organism evidence="3 4">
    <name type="scientific">Phytophthora fragariae</name>
    <dbReference type="NCBI Taxonomy" id="53985"/>
    <lineage>
        <taxon>Eukaryota</taxon>
        <taxon>Sar</taxon>
        <taxon>Stramenopiles</taxon>
        <taxon>Oomycota</taxon>
        <taxon>Peronosporomycetes</taxon>
        <taxon>Peronosporales</taxon>
        <taxon>Peronosporaceae</taxon>
        <taxon>Phytophthora</taxon>
    </lineage>
</organism>
<sequence length="244" mass="26047">MTKFLAVLGPVLAVMDLILAEANSDHVVVNLGGGKDNPDSGGAKSDSEGDKPDKEADKSDRGGANTDSDAARSGGTVVQKAGVSGDDENCERSGDESVSGEVSIARKQGADAAQDVNESSGHDECMFGGADDASSGESAASSGCASDSDDSLFEIDTHEKKTPACPKKQIFFRKRYPKNQVMLEWSGADKYVCLFPRDLNCLLPDQLLTETTLDYFVHRYIKPAPGVLCFCGTDLYRSIEFAWR</sequence>
<evidence type="ECO:0000313" key="3">
    <source>
        <dbReference type="EMBL" id="KAE9164123.1"/>
    </source>
</evidence>
<feature type="region of interest" description="Disordered" evidence="1">
    <location>
        <begin position="30"/>
        <end position="143"/>
    </location>
</feature>
<accession>A0A6G0MDF2</accession>
<proteinExistence type="predicted"/>
<dbReference type="Proteomes" id="UP000476176">
    <property type="component" value="Unassembled WGS sequence"/>
</dbReference>
<feature type="compositionally biased region" description="Low complexity" evidence="1">
    <location>
        <begin position="128"/>
        <end position="143"/>
    </location>
</feature>
<dbReference type="EMBL" id="QXGC01005808">
    <property type="protein sequence ID" value="KAE9164123.1"/>
    <property type="molecule type" value="Genomic_DNA"/>
</dbReference>
<feature type="chain" id="PRO_5026048159" description="PiggyBac transposable element-derived protein domain-containing protein" evidence="2">
    <location>
        <begin position="21"/>
        <end position="244"/>
    </location>
</feature>
<dbReference type="AlphaFoldDB" id="A0A6G0MDF2"/>
<feature type="signal peptide" evidence="2">
    <location>
        <begin position="1"/>
        <end position="20"/>
    </location>
</feature>
<comment type="caution">
    <text evidence="3">The sequence shown here is derived from an EMBL/GenBank/DDBJ whole genome shotgun (WGS) entry which is preliminary data.</text>
</comment>